<comment type="caution">
    <text evidence="2">The sequence shown here is derived from an EMBL/GenBank/DDBJ whole genome shotgun (WGS) entry which is preliminary data.</text>
</comment>
<dbReference type="EMBL" id="LQZT01000012">
    <property type="protein sequence ID" value="OCW57960.1"/>
    <property type="molecule type" value="Genomic_DNA"/>
</dbReference>
<dbReference type="Gene3D" id="3.40.190.10">
    <property type="entry name" value="Periplasmic binding protein-like II"/>
    <property type="match status" value="2"/>
</dbReference>
<proteinExistence type="predicted"/>
<dbReference type="AlphaFoldDB" id="A0A1C1YX22"/>
<accession>A0A1C1YX22</accession>
<evidence type="ECO:0000313" key="3">
    <source>
        <dbReference type="Proteomes" id="UP000094795"/>
    </source>
</evidence>
<feature type="domain" description="PBP" evidence="1">
    <location>
        <begin position="5"/>
        <end position="217"/>
    </location>
</feature>
<gene>
    <name evidence="2" type="ORF">AWJ14_03995</name>
</gene>
<dbReference type="InterPro" id="IPR024370">
    <property type="entry name" value="PBP_domain"/>
</dbReference>
<dbReference type="SUPFAM" id="SSF53850">
    <property type="entry name" value="Periplasmic binding protein-like II"/>
    <property type="match status" value="1"/>
</dbReference>
<evidence type="ECO:0000313" key="2">
    <source>
        <dbReference type="EMBL" id="OCW57960.1"/>
    </source>
</evidence>
<dbReference type="Pfam" id="PF12849">
    <property type="entry name" value="PBP_like_2"/>
    <property type="match status" value="1"/>
</dbReference>
<sequence length="233" mass="24859">MKMLGAAFEAQEEGATVEVISGLGSSGAIEATYDGAIDIAISARPLKPGEAELGLSGAPFARTPYGMVTSYPRPGNIEAKDVAGFFSSVDSRWPDDTPVRVVLRPLSESDTTLLGQTFPGMAEAMETVRERIDVSVAGTDQDNLTMASDIYGSLVGASLAQVLTEKRPLHFLSIDGQEPTVDNLERGLYPYQKLFYIVQPAEPTALAERFISFVRSDAGVALLREAACLPIAN</sequence>
<name>A0A1C1YX22_9HYPH</name>
<keyword evidence="3" id="KW-1185">Reference proteome</keyword>
<evidence type="ECO:0000259" key="1">
    <source>
        <dbReference type="Pfam" id="PF12849"/>
    </source>
</evidence>
<protein>
    <recommendedName>
        <fullName evidence="1">PBP domain-containing protein</fullName>
    </recommendedName>
</protein>
<dbReference type="STRING" id="1480615.AWJ14_03995"/>
<organism evidence="2 3">
    <name type="scientific">Hoeflea olei</name>
    <dbReference type="NCBI Taxonomy" id="1480615"/>
    <lineage>
        <taxon>Bacteria</taxon>
        <taxon>Pseudomonadati</taxon>
        <taxon>Pseudomonadota</taxon>
        <taxon>Alphaproteobacteria</taxon>
        <taxon>Hyphomicrobiales</taxon>
        <taxon>Rhizobiaceae</taxon>
        <taxon>Hoeflea</taxon>
    </lineage>
</organism>
<reference evidence="2 3" key="1">
    <citation type="submission" date="2015-12" db="EMBL/GenBank/DDBJ databases">
        <authorList>
            <person name="Shamseldin A."/>
            <person name="Moawad H."/>
            <person name="Abd El-Rahim W.M."/>
            <person name="Sadowsky M.J."/>
        </authorList>
    </citation>
    <scope>NUCLEOTIDE SEQUENCE [LARGE SCALE GENOMIC DNA]</scope>
    <source>
        <strain evidence="2 3">JC234</strain>
    </source>
</reference>
<dbReference type="Proteomes" id="UP000094795">
    <property type="component" value="Unassembled WGS sequence"/>
</dbReference>